<sequence length="148" mass="17326">MENSVTTERRLVDTLTLPNGLEVFFYDCSRKVAGDRWYVCLTVEIPIPVQKDHFRGQSDPEKAYGEFTQAFGDTYVFLQKKERNFIDEKEVQTLLQAMKDDFIKNNLSYVGKAQFPMLCIKKAYSEWKEQQKWKVLHEEAIRVADSGE</sequence>
<evidence type="ECO:0000313" key="2">
    <source>
        <dbReference type="Proteomes" id="UP000199611"/>
    </source>
</evidence>
<accession>A0A1I4VY19</accession>
<dbReference type="RefSeq" id="WP_177193653.1">
    <property type="nucleotide sequence ID" value="NZ_FOUU01000012.1"/>
</dbReference>
<gene>
    <name evidence="1" type="ORF">SAMN05660836_02506</name>
</gene>
<organism evidence="1 2">
    <name type="scientific">Thermodesulforhabdus norvegica</name>
    <dbReference type="NCBI Taxonomy" id="39841"/>
    <lineage>
        <taxon>Bacteria</taxon>
        <taxon>Pseudomonadati</taxon>
        <taxon>Thermodesulfobacteriota</taxon>
        <taxon>Syntrophobacteria</taxon>
        <taxon>Syntrophobacterales</taxon>
        <taxon>Thermodesulforhabdaceae</taxon>
        <taxon>Thermodesulforhabdus</taxon>
    </lineage>
</organism>
<reference evidence="1 2" key="1">
    <citation type="submission" date="2016-10" db="EMBL/GenBank/DDBJ databases">
        <authorList>
            <person name="de Groot N.N."/>
        </authorList>
    </citation>
    <scope>NUCLEOTIDE SEQUENCE [LARGE SCALE GENOMIC DNA]</scope>
    <source>
        <strain evidence="1 2">DSM 9990</strain>
    </source>
</reference>
<dbReference type="Proteomes" id="UP000199611">
    <property type="component" value="Unassembled WGS sequence"/>
</dbReference>
<proteinExistence type="predicted"/>
<name>A0A1I4VY19_9BACT</name>
<dbReference type="EMBL" id="FOUU01000012">
    <property type="protein sequence ID" value="SFN05927.1"/>
    <property type="molecule type" value="Genomic_DNA"/>
</dbReference>
<dbReference type="AlphaFoldDB" id="A0A1I4VY19"/>
<protein>
    <submittedName>
        <fullName evidence="1">Uncharacterized protein</fullName>
    </submittedName>
</protein>
<keyword evidence="2" id="KW-1185">Reference proteome</keyword>
<evidence type="ECO:0000313" key="1">
    <source>
        <dbReference type="EMBL" id="SFN05927.1"/>
    </source>
</evidence>
<dbReference type="STRING" id="39841.SAMN05660836_02506"/>